<dbReference type="InterPro" id="IPR039420">
    <property type="entry name" value="WalR-like"/>
</dbReference>
<evidence type="ECO:0000256" key="3">
    <source>
        <dbReference type="ARBA" id="ARBA00023125"/>
    </source>
</evidence>
<accession>A0AA95HBR1</accession>
<dbReference type="PROSITE" id="PS00622">
    <property type="entry name" value="HTH_LUXR_1"/>
    <property type="match status" value="1"/>
</dbReference>
<dbReference type="Gene3D" id="3.40.50.2300">
    <property type="match status" value="1"/>
</dbReference>
<dbReference type="Pfam" id="PF00072">
    <property type="entry name" value="Response_reg"/>
    <property type="match status" value="1"/>
</dbReference>
<protein>
    <submittedName>
        <fullName evidence="8">Response regulator</fullName>
    </submittedName>
</protein>
<dbReference type="KEGG" id="tdu:QJT80_04790"/>
<evidence type="ECO:0000259" key="7">
    <source>
        <dbReference type="PROSITE" id="PS50110"/>
    </source>
</evidence>
<dbReference type="CDD" id="cd06170">
    <property type="entry name" value="LuxR_C_like"/>
    <property type="match status" value="1"/>
</dbReference>
<feature type="domain" description="Response regulatory" evidence="7">
    <location>
        <begin position="4"/>
        <end position="119"/>
    </location>
</feature>
<feature type="domain" description="HTH luxR-type" evidence="6">
    <location>
        <begin position="149"/>
        <end position="214"/>
    </location>
</feature>
<dbReference type="GO" id="GO:0000160">
    <property type="term" value="P:phosphorelay signal transduction system"/>
    <property type="evidence" value="ECO:0007669"/>
    <property type="project" value="InterPro"/>
</dbReference>
<evidence type="ECO:0000256" key="5">
    <source>
        <dbReference type="PROSITE-ProRule" id="PRU00169"/>
    </source>
</evidence>
<proteinExistence type="predicted"/>
<dbReference type="GO" id="GO:0003677">
    <property type="term" value="F:DNA binding"/>
    <property type="evidence" value="ECO:0007669"/>
    <property type="project" value="UniProtKB-KW"/>
</dbReference>
<dbReference type="SUPFAM" id="SSF52172">
    <property type="entry name" value="CheY-like"/>
    <property type="match status" value="1"/>
</dbReference>
<keyword evidence="3" id="KW-0238">DNA-binding</keyword>
<evidence type="ECO:0000256" key="2">
    <source>
        <dbReference type="ARBA" id="ARBA00023015"/>
    </source>
</evidence>
<dbReference type="PRINTS" id="PR00038">
    <property type="entry name" value="HTHLUXR"/>
</dbReference>
<dbReference type="AlphaFoldDB" id="A0AA95HBR1"/>
<keyword evidence="1 5" id="KW-0597">Phosphoprotein</keyword>
<keyword evidence="2" id="KW-0805">Transcription regulation</keyword>
<dbReference type="InterPro" id="IPR016032">
    <property type="entry name" value="Sig_transdc_resp-reg_C-effctor"/>
</dbReference>
<reference evidence="8" key="2">
    <citation type="submission" date="2023-04" db="EMBL/GenBank/DDBJ databases">
        <authorList>
            <person name="Beletskiy A.V."/>
            <person name="Mardanov A.V."/>
            <person name="Ravin N.V."/>
        </authorList>
    </citation>
    <scope>NUCLEOTIDE SEQUENCE</scope>
    <source>
        <strain evidence="8">GKL-01</strain>
    </source>
</reference>
<name>A0AA95HBR1_9GAMM</name>
<evidence type="ECO:0000313" key="8">
    <source>
        <dbReference type="EMBL" id="WGZ91796.1"/>
    </source>
</evidence>
<evidence type="ECO:0000256" key="1">
    <source>
        <dbReference type="ARBA" id="ARBA00022553"/>
    </source>
</evidence>
<dbReference type="InterPro" id="IPR058245">
    <property type="entry name" value="NreC/VraR/RcsB-like_REC"/>
</dbReference>
<reference evidence="8" key="1">
    <citation type="journal article" date="2023" name="Int. J. Mol. Sci.">
        <title>Metagenomics Revealed a New Genus 'Candidatus Thiocaldithrix dubininis' gen. nov., sp. nov. and a New Species 'Candidatus Thiothrix putei' sp. nov. in the Family Thiotrichaceae, Some Members of Which Have Traits of Both Na+- and H+-Motive Energetics.</title>
        <authorList>
            <person name="Ravin N.V."/>
            <person name="Muntyan M.S."/>
            <person name="Smolyakov D.D."/>
            <person name="Rudenko T.S."/>
            <person name="Beletsky A.V."/>
            <person name="Mardanov A.V."/>
            <person name="Grabovich M.Y."/>
        </authorList>
    </citation>
    <scope>NUCLEOTIDE SEQUENCE</scope>
    <source>
        <strain evidence="8">GKL-01</strain>
    </source>
</reference>
<dbReference type="EMBL" id="CP124755">
    <property type="protein sequence ID" value="WGZ91796.1"/>
    <property type="molecule type" value="Genomic_DNA"/>
</dbReference>
<evidence type="ECO:0000259" key="6">
    <source>
        <dbReference type="PROSITE" id="PS50043"/>
    </source>
</evidence>
<sequence length="222" mass="24136">MNEKVLLIDDHTLFRAGLEDLLTRRGIQVVAAVGNGDEGLAAVNQLNPDIALLDMRMPNMDGLQVLRLLRKHVPSLRVVMLTTSSNEADLVEALRSGARGYLLKDMEPDELVVALREILAGKTVVAPELAPVLARVVQGGDSRSTEDKATNPFIDLTPREYEILTLLAEGQSNKVIARNLGISDGTVKLHVKAILRKLNVSSRITAAVMAVEHGIRAESHND</sequence>
<feature type="modified residue" description="4-aspartylphosphate" evidence="5">
    <location>
        <position position="54"/>
    </location>
</feature>
<dbReference type="SMART" id="SM00421">
    <property type="entry name" value="HTH_LUXR"/>
    <property type="match status" value="1"/>
</dbReference>
<dbReference type="PANTHER" id="PTHR43214:SF41">
    <property type="entry name" value="NITRATE_NITRITE RESPONSE REGULATOR PROTEIN NARP"/>
    <property type="match status" value="1"/>
</dbReference>
<evidence type="ECO:0000256" key="4">
    <source>
        <dbReference type="ARBA" id="ARBA00023163"/>
    </source>
</evidence>
<dbReference type="SMART" id="SM00448">
    <property type="entry name" value="REC"/>
    <property type="match status" value="1"/>
</dbReference>
<dbReference type="PROSITE" id="PS50043">
    <property type="entry name" value="HTH_LUXR_2"/>
    <property type="match status" value="1"/>
</dbReference>
<dbReference type="InterPro" id="IPR001789">
    <property type="entry name" value="Sig_transdc_resp-reg_receiver"/>
</dbReference>
<organism evidence="8">
    <name type="scientific">Candidatus Thiocaldithrix dubininis</name>
    <dbReference type="NCBI Taxonomy" id="3080823"/>
    <lineage>
        <taxon>Bacteria</taxon>
        <taxon>Pseudomonadati</taxon>
        <taxon>Pseudomonadota</taxon>
        <taxon>Gammaproteobacteria</taxon>
        <taxon>Thiotrichales</taxon>
        <taxon>Thiotrichaceae</taxon>
        <taxon>Candidatus Thiocaldithrix</taxon>
    </lineage>
</organism>
<dbReference type="InterPro" id="IPR011006">
    <property type="entry name" value="CheY-like_superfamily"/>
</dbReference>
<dbReference type="CDD" id="cd17535">
    <property type="entry name" value="REC_NarL-like"/>
    <property type="match status" value="1"/>
</dbReference>
<dbReference type="PANTHER" id="PTHR43214">
    <property type="entry name" value="TWO-COMPONENT RESPONSE REGULATOR"/>
    <property type="match status" value="1"/>
</dbReference>
<dbReference type="Proteomes" id="UP001300672">
    <property type="component" value="Chromosome"/>
</dbReference>
<dbReference type="PROSITE" id="PS50110">
    <property type="entry name" value="RESPONSE_REGULATORY"/>
    <property type="match status" value="1"/>
</dbReference>
<dbReference type="InterPro" id="IPR000792">
    <property type="entry name" value="Tscrpt_reg_LuxR_C"/>
</dbReference>
<dbReference type="Pfam" id="PF00196">
    <property type="entry name" value="GerE"/>
    <property type="match status" value="1"/>
</dbReference>
<dbReference type="GO" id="GO:0006355">
    <property type="term" value="P:regulation of DNA-templated transcription"/>
    <property type="evidence" value="ECO:0007669"/>
    <property type="project" value="InterPro"/>
</dbReference>
<dbReference type="SUPFAM" id="SSF46894">
    <property type="entry name" value="C-terminal effector domain of the bipartite response regulators"/>
    <property type="match status" value="1"/>
</dbReference>
<keyword evidence="4" id="KW-0804">Transcription</keyword>
<gene>
    <name evidence="8" type="ORF">QJT80_04790</name>
</gene>